<reference evidence="1 2" key="1">
    <citation type="journal article" date="2017" name="Antonie Van Leeuwenhoek">
        <title>Rhizobium rhizosphaerae sp. nov., a novel species isolated from rice rhizosphere.</title>
        <authorList>
            <person name="Zhao J.J."/>
            <person name="Zhang J."/>
            <person name="Zhang R.J."/>
            <person name="Zhang C.W."/>
            <person name="Yin H.Q."/>
            <person name="Zhang X.X."/>
        </authorList>
    </citation>
    <scope>NUCLEOTIDE SEQUENCE [LARGE SCALE GENOMIC DNA]</scope>
    <source>
        <strain evidence="1 2">BSs20135</strain>
    </source>
</reference>
<evidence type="ECO:0000313" key="2">
    <source>
        <dbReference type="Proteomes" id="UP000006327"/>
    </source>
</evidence>
<gene>
    <name evidence="1" type="ORF">GARC_0734</name>
</gene>
<keyword evidence="2" id="KW-1185">Reference proteome</keyword>
<organism evidence="1 2">
    <name type="scientific">Paraglaciecola arctica BSs20135</name>
    <dbReference type="NCBI Taxonomy" id="493475"/>
    <lineage>
        <taxon>Bacteria</taxon>
        <taxon>Pseudomonadati</taxon>
        <taxon>Pseudomonadota</taxon>
        <taxon>Gammaproteobacteria</taxon>
        <taxon>Alteromonadales</taxon>
        <taxon>Alteromonadaceae</taxon>
        <taxon>Paraglaciecola</taxon>
    </lineage>
</organism>
<accession>K6Z2M8</accession>
<dbReference type="AlphaFoldDB" id="K6Z2M8"/>
<dbReference type="eggNOG" id="ENOG5032QP5">
    <property type="taxonomic scope" value="Bacteria"/>
</dbReference>
<protein>
    <recommendedName>
        <fullName evidence="3">DUF1439 domain-containing protein</fullName>
    </recommendedName>
</protein>
<sequence>MDPQSIKTSFRLLLAKCLIRFKRLKHVDYSVEDISQLIEPHLPISFPISVPRGDGRFTLSQAKITMPYNGNYIQAELLGGIEVTYLGNPIYRAHVILVVRAKPHYEHNTKNVLLTEISITDIHMLNDEYAILKDTSNLISLFVPSPVLSMVAGTMKTAFNIMTGTTASEANRYLQVYLSGSKQKVLDYHKPQIENIIIELAASEDMQYSLDKTNFEEGLFIQYGKKVVVEEGHLRFKF</sequence>
<name>K6Z2M8_9ALTE</name>
<dbReference type="EMBL" id="BAEO01000010">
    <property type="protein sequence ID" value="GAC17715.1"/>
    <property type="molecule type" value="Genomic_DNA"/>
</dbReference>
<dbReference type="Proteomes" id="UP000006327">
    <property type="component" value="Unassembled WGS sequence"/>
</dbReference>
<dbReference type="RefSeq" id="WP_007616782.1">
    <property type="nucleotide sequence ID" value="NZ_BAEO01000010.1"/>
</dbReference>
<proteinExistence type="predicted"/>
<evidence type="ECO:0000313" key="1">
    <source>
        <dbReference type="EMBL" id="GAC17715.1"/>
    </source>
</evidence>
<dbReference type="Gene3D" id="3.15.10.40">
    <property type="entry name" value="Uncharacterised protein PF07273, DUF1439"/>
    <property type="match status" value="1"/>
</dbReference>
<evidence type="ECO:0008006" key="3">
    <source>
        <dbReference type="Google" id="ProtNLM"/>
    </source>
</evidence>
<dbReference type="OrthoDB" id="6381036at2"/>
<comment type="caution">
    <text evidence="1">The sequence shown here is derived from an EMBL/GenBank/DDBJ whole genome shotgun (WGS) entry which is preliminary data.</text>
</comment>